<accession>A0AAE0KEC5</accession>
<feature type="compositionally biased region" description="Basic and acidic residues" evidence="1">
    <location>
        <begin position="199"/>
        <end position="212"/>
    </location>
</feature>
<feature type="region of interest" description="Disordered" evidence="1">
    <location>
        <begin position="164"/>
        <end position="221"/>
    </location>
</feature>
<comment type="caution">
    <text evidence="2">The sequence shown here is derived from an EMBL/GenBank/DDBJ whole genome shotgun (WGS) entry which is preliminary data.</text>
</comment>
<dbReference type="Proteomes" id="UP001287356">
    <property type="component" value="Unassembled WGS sequence"/>
</dbReference>
<sequence length="221" mass="23634">MSDTQRARVIATPGSGARSINRVPTYAGLTELGMMFGARRQVSAGKAISESKLCSLPRKEDERDQASPGTAVLKLTSAFAFSGGGLVHRVHVHTYCPAAHKSAPRPQRRMARKGTIGTSSVIQVSARTMLSHFLPTWYVLSCQPGCSLPPGAITRCYETLGSPPEGFSRRGGGAATPSANPERARTQVTGISRVQVRVNKGEKKSTSIERAHRAAKTHPKT</sequence>
<organism evidence="2 3">
    <name type="scientific">Lasiosphaeria ovina</name>
    <dbReference type="NCBI Taxonomy" id="92902"/>
    <lineage>
        <taxon>Eukaryota</taxon>
        <taxon>Fungi</taxon>
        <taxon>Dikarya</taxon>
        <taxon>Ascomycota</taxon>
        <taxon>Pezizomycotina</taxon>
        <taxon>Sordariomycetes</taxon>
        <taxon>Sordariomycetidae</taxon>
        <taxon>Sordariales</taxon>
        <taxon>Lasiosphaeriaceae</taxon>
        <taxon>Lasiosphaeria</taxon>
    </lineage>
</organism>
<name>A0AAE0KEC5_9PEZI</name>
<evidence type="ECO:0000256" key="1">
    <source>
        <dbReference type="SAM" id="MobiDB-lite"/>
    </source>
</evidence>
<reference evidence="2" key="1">
    <citation type="journal article" date="2023" name="Mol. Phylogenet. Evol.">
        <title>Genome-scale phylogeny and comparative genomics of the fungal order Sordariales.</title>
        <authorList>
            <person name="Hensen N."/>
            <person name="Bonometti L."/>
            <person name="Westerberg I."/>
            <person name="Brannstrom I.O."/>
            <person name="Guillou S."/>
            <person name="Cros-Aarteil S."/>
            <person name="Calhoun S."/>
            <person name="Haridas S."/>
            <person name="Kuo A."/>
            <person name="Mondo S."/>
            <person name="Pangilinan J."/>
            <person name="Riley R."/>
            <person name="LaButti K."/>
            <person name="Andreopoulos B."/>
            <person name="Lipzen A."/>
            <person name="Chen C."/>
            <person name="Yan M."/>
            <person name="Daum C."/>
            <person name="Ng V."/>
            <person name="Clum A."/>
            <person name="Steindorff A."/>
            <person name="Ohm R.A."/>
            <person name="Martin F."/>
            <person name="Silar P."/>
            <person name="Natvig D.O."/>
            <person name="Lalanne C."/>
            <person name="Gautier V."/>
            <person name="Ament-Velasquez S.L."/>
            <person name="Kruys A."/>
            <person name="Hutchinson M.I."/>
            <person name="Powell A.J."/>
            <person name="Barry K."/>
            <person name="Miller A.N."/>
            <person name="Grigoriev I.V."/>
            <person name="Debuchy R."/>
            <person name="Gladieux P."/>
            <person name="Hiltunen Thoren M."/>
            <person name="Johannesson H."/>
        </authorList>
    </citation>
    <scope>NUCLEOTIDE SEQUENCE</scope>
    <source>
        <strain evidence="2">CBS 958.72</strain>
    </source>
</reference>
<evidence type="ECO:0000313" key="3">
    <source>
        <dbReference type="Proteomes" id="UP001287356"/>
    </source>
</evidence>
<reference evidence="2" key="2">
    <citation type="submission" date="2023-06" db="EMBL/GenBank/DDBJ databases">
        <authorList>
            <consortium name="Lawrence Berkeley National Laboratory"/>
            <person name="Haridas S."/>
            <person name="Hensen N."/>
            <person name="Bonometti L."/>
            <person name="Westerberg I."/>
            <person name="Brannstrom I.O."/>
            <person name="Guillou S."/>
            <person name="Cros-Aarteil S."/>
            <person name="Calhoun S."/>
            <person name="Kuo A."/>
            <person name="Mondo S."/>
            <person name="Pangilinan J."/>
            <person name="Riley R."/>
            <person name="Labutti K."/>
            <person name="Andreopoulos B."/>
            <person name="Lipzen A."/>
            <person name="Chen C."/>
            <person name="Yanf M."/>
            <person name="Daum C."/>
            <person name="Ng V."/>
            <person name="Clum A."/>
            <person name="Steindorff A."/>
            <person name="Ohm R."/>
            <person name="Martin F."/>
            <person name="Silar P."/>
            <person name="Natvig D."/>
            <person name="Lalanne C."/>
            <person name="Gautier V."/>
            <person name="Ament-Velasquez S.L."/>
            <person name="Kruys A."/>
            <person name="Hutchinson M.I."/>
            <person name="Powell A.J."/>
            <person name="Barry K."/>
            <person name="Miller A.N."/>
            <person name="Grigoriev I.V."/>
            <person name="Debuchy R."/>
            <person name="Gladieux P."/>
            <person name="Thoren M.H."/>
            <person name="Johannesson H."/>
        </authorList>
    </citation>
    <scope>NUCLEOTIDE SEQUENCE</scope>
    <source>
        <strain evidence="2">CBS 958.72</strain>
    </source>
</reference>
<proteinExistence type="predicted"/>
<evidence type="ECO:0000313" key="2">
    <source>
        <dbReference type="EMBL" id="KAK3374431.1"/>
    </source>
</evidence>
<gene>
    <name evidence="2" type="ORF">B0T24DRAFT_294488</name>
</gene>
<dbReference type="EMBL" id="JAULSN010000004">
    <property type="protein sequence ID" value="KAK3374431.1"/>
    <property type="molecule type" value="Genomic_DNA"/>
</dbReference>
<dbReference type="AlphaFoldDB" id="A0AAE0KEC5"/>
<protein>
    <submittedName>
        <fullName evidence="2">Uncharacterized protein</fullName>
    </submittedName>
</protein>
<keyword evidence="3" id="KW-1185">Reference proteome</keyword>